<feature type="compositionally biased region" description="Polar residues" evidence="1">
    <location>
        <begin position="257"/>
        <end position="282"/>
    </location>
</feature>
<dbReference type="GeneID" id="111084471"/>
<evidence type="ECO:0000313" key="2">
    <source>
        <dbReference type="Proteomes" id="UP000694941"/>
    </source>
</evidence>
<feature type="compositionally biased region" description="Low complexity" evidence="1">
    <location>
        <begin position="191"/>
        <end position="202"/>
    </location>
</feature>
<feature type="region of interest" description="Disordered" evidence="1">
    <location>
        <begin position="131"/>
        <end position="174"/>
    </location>
</feature>
<protein>
    <submittedName>
        <fullName evidence="3">Dentin sialophosphoprotein-like</fullName>
    </submittedName>
</protein>
<organism evidence="2 3">
    <name type="scientific">Limulus polyphemus</name>
    <name type="common">Atlantic horseshoe crab</name>
    <dbReference type="NCBI Taxonomy" id="6850"/>
    <lineage>
        <taxon>Eukaryota</taxon>
        <taxon>Metazoa</taxon>
        <taxon>Ecdysozoa</taxon>
        <taxon>Arthropoda</taxon>
        <taxon>Chelicerata</taxon>
        <taxon>Merostomata</taxon>
        <taxon>Xiphosura</taxon>
        <taxon>Limulidae</taxon>
        <taxon>Limulus</taxon>
    </lineage>
</organism>
<sequence length="381" mass="42437">AERDLSEEEVFNETTDKLGHIISRKSDIYVPESDTSKDTSKQESTMNISQEFFVADSDNEEQEKDYVSAHPSIVSVPEDALDQFEHRTDPFRLSTDSVLTCKSDHNHVVPSLDTSLRTKVFSRIEPEGWKNISHSSLSSDNKKSKMSGNSFLNQSQLSKSSQPNKEMEDIQSSQFNQSVTNIETHSKVLSHKGSSGKKLSPSPFRPLGSHKQSPTKRITPLRVASNLATPTLTSTSHSPFQKALASSAEVSFKSSSPYTTTAISNSLPKMQNSFTKPHSSTSEYKKVLSATSPDTHHESPILTVKSRNKNRIIESDSEDDDFQQDETNKESENHDELSDEQDSDKDNEASGYEREKHGSYSSSEYTDDSSESSFNTSNLTD</sequence>
<evidence type="ECO:0000256" key="1">
    <source>
        <dbReference type="SAM" id="MobiDB-lite"/>
    </source>
</evidence>
<dbReference type="RefSeq" id="XP_022236894.1">
    <property type="nucleotide sequence ID" value="XM_022381186.1"/>
</dbReference>
<feature type="compositionally biased region" description="Acidic residues" evidence="1">
    <location>
        <begin position="315"/>
        <end position="324"/>
    </location>
</feature>
<reference evidence="3" key="1">
    <citation type="submission" date="2025-08" db="UniProtKB">
        <authorList>
            <consortium name="RefSeq"/>
        </authorList>
    </citation>
    <scope>IDENTIFICATION</scope>
    <source>
        <tissue evidence="3">Muscle</tissue>
    </source>
</reference>
<evidence type="ECO:0000313" key="3">
    <source>
        <dbReference type="RefSeq" id="XP_022236894.1"/>
    </source>
</evidence>
<feature type="non-terminal residue" evidence="3">
    <location>
        <position position="1"/>
    </location>
</feature>
<dbReference type="Proteomes" id="UP000694941">
    <property type="component" value="Unplaced"/>
</dbReference>
<feature type="compositionally biased region" description="Polar residues" evidence="1">
    <location>
        <begin position="148"/>
        <end position="174"/>
    </location>
</feature>
<proteinExistence type="predicted"/>
<name>A0ABM1RZT9_LIMPO</name>
<keyword evidence="2" id="KW-1185">Reference proteome</keyword>
<feature type="region of interest" description="Disordered" evidence="1">
    <location>
        <begin position="248"/>
        <end position="381"/>
    </location>
</feature>
<feature type="compositionally biased region" description="Basic and acidic residues" evidence="1">
    <location>
        <begin position="326"/>
        <end position="336"/>
    </location>
</feature>
<feature type="region of interest" description="Disordered" evidence="1">
    <location>
        <begin position="186"/>
        <end position="223"/>
    </location>
</feature>
<accession>A0ABM1RZT9</accession>
<gene>
    <name evidence="3" type="primary">LOC111084471</name>
</gene>
<feature type="compositionally biased region" description="Basic and acidic residues" evidence="1">
    <location>
        <begin position="344"/>
        <end position="358"/>
    </location>
</feature>